<dbReference type="EMBL" id="SMOL01000553">
    <property type="protein sequence ID" value="KAB2609319.1"/>
    <property type="molecule type" value="Genomic_DNA"/>
</dbReference>
<dbReference type="PANTHER" id="PTHR46042:SF1">
    <property type="entry name" value="DIPHTHINE METHYLTRANSFERASE"/>
    <property type="match status" value="1"/>
</dbReference>
<protein>
    <submittedName>
        <fullName evidence="4">Diphthamide biosynthesis protein 7-like protein</fullName>
    </submittedName>
</protein>
<evidence type="ECO:0000256" key="2">
    <source>
        <dbReference type="ARBA" id="ARBA00022737"/>
    </source>
</evidence>
<dbReference type="GO" id="GO:0061685">
    <property type="term" value="F:diphthine methylesterase activity"/>
    <property type="evidence" value="ECO:0007669"/>
    <property type="project" value="TreeGrafter"/>
</dbReference>
<keyword evidence="5" id="KW-1185">Reference proteome</keyword>
<dbReference type="GO" id="GO:0017183">
    <property type="term" value="P:protein histidyl modification to diphthamide"/>
    <property type="evidence" value="ECO:0007669"/>
    <property type="project" value="TreeGrafter"/>
</dbReference>
<keyword evidence="1" id="KW-0853">WD repeat</keyword>
<name>A0A5N5G1P2_9ROSA</name>
<dbReference type="SUPFAM" id="SSF117289">
    <property type="entry name" value="Nucleoporin domain"/>
    <property type="match status" value="1"/>
</dbReference>
<dbReference type="AlphaFoldDB" id="A0A5N5G1P2"/>
<proteinExistence type="predicted"/>
<comment type="caution">
    <text evidence="4">The sequence shown here is derived from an EMBL/GenBank/DDBJ whole genome shotgun (WGS) entry which is preliminary data.</text>
</comment>
<dbReference type="InterPro" id="IPR015943">
    <property type="entry name" value="WD40/YVTN_repeat-like_dom_sf"/>
</dbReference>
<gene>
    <name evidence="4" type="ORF">D8674_012487</name>
</gene>
<dbReference type="Gene3D" id="2.130.10.10">
    <property type="entry name" value="YVTN repeat-like/Quinoprotein amine dehydrogenase"/>
    <property type="match status" value="1"/>
</dbReference>
<dbReference type="GO" id="GO:0005737">
    <property type="term" value="C:cytoplasm"/>
    <property type="evidence" value="ECO:0007669"/>
    <property type="project" value="TreeGrafter"/>
</dbReference>
<evidence type="ECO:0000313" key="4">
    <source>
        <dbReference type="EMBL" id="KAB2609319.1"/>
    </source>
</evidence>
<dbReference type="OrthoDB" id="1930760at2759"/>
<dbReference type="Proteomes" id="UP000327157">
    <property type="component" value="Chromosome 14"/>
</dbReference>
<evidence type="ECO:0000313" key="5">
    <source>
        <dbReference type="Proteomes" id="UP000327157"/>
    </source>
</evidence>
<accession>A0A5N5G1P2</accession>
<keyword evidence="2" id="KW-0677">Repeat</keyword>
<comment type="pathway">
    <text evidence="3">Protein modification.</text>
</comment>
<evidence type="ECO:0000256" key="1">
    <source>
        <dbReference type="ARBA" id="ARBA00022574"/>
    </source>
</evidence>
<evidence type="ECO:0000256" key="3">
    <source>
        <dbReference type="ARBA" id="ARBA00043952"/>
    </source>
</evidence>
<organism evidence="4 5">
    <name type="scientific">Pyrus ussuriensis x Pyrus communis</name>
    <dbReference type="NCBI Taxonomy" id="2448454"/>
    <lineage>
        <taxon>Eukaryota</taxon>
        <taxon>Viridiplantae</taxon>
        <taxon>Streptophyta</taxon>
        <taxon>Embryophyta</taxon>
        <taxon>Tracheophyta</taxon>
        <taxon>Spermatophyta</taxon>
        <taxon>Magnoliopsida</taxon>
        <taxon>eudicotyledons</taxon>
        <taxon>Gunneridae</taxon>
        <taxon>Pentapetalae</taxon>
        <taxon>rosids</taxon>
        <taxon>fabids</taxon>
        <taxon>Rosales</taxon>
        <taxon>Rosaceae</taxon>
        <taxon>Amygdaloideae</taxon>
        <taxon>Maleae</taxon>
        <taxon>Pyrus</taxon>
    </lineage>
</organism>
<reference evidence="4 5" key="1">
    <citation type="submission" date="2019-09" db="EMBL/GenBank/DDBJ databases">
        <authorList>
            <person name="Ou C."/>
        </authorList>
    </citation>
    <scope>NUCLEOTIDE SEQUENCE [LARGE SCALE GENOMIC DNA]</scope>
    <source>
        <strain evidence="4">S2</strain>
        <tissue evidence="4">Leaf</tissue>
    </source>
</reference>
<sequence length="255" mass="28409">MDVARCYLEGNADAVEFCPHDACRHVLAASTYTLQEGDRLSRAGSISLFNVGAELGQLDLFQRIETAGIFDIKWNPVGDSVSPLLAQVDADGYLRIHGLESCSDEAQGMECLCFSLKEITDEKISPSMCLFLDWNPSATSITVGLSDFSIRESQLETIEMWNAHDFEVWTTSFDIHQPQLLVFTNGFSIVNINGDKTEVIETYSKHESLAYGADWHTDKSLHEGKGNSTLVVTCSFYDRLLRIWTPESDSQGFSI</sequence>
<reference evidence="4 5" key="3">
    <citation type="submission" date="2019-11" db="EMBL/GenBank/DDBJ databases">
        <title>A de novo genome assembly of a pear dwarfing rootstock.</title>
        <authorList>
            <person name="Wang F."/>
            <person name="Wang J."/>
            <person name="Li S."/>
            <person name="Zhang Y."/>
            <person name="Fang M."/>
            <person name="Ma L."/>
            <person name="Zhao Y."/>
            <person name="Jiang S."/>
        </authorList>
    </citation>
    <scope>NUCLEOTIDE SEQUENCE [LARGE SCALE GENOMIC DNA]</scope>
    <source>
        <strain evidence="4">S2</strain>
        <tissue evidence="4">Leaf</tissue>
    </source>
</reference>
<reference evidence="5" key="2">
    <citation type="submission" date="2019-10" db="EMBL/GenBank/DDBJ databases">
        <title>A de novo genome assembly of a pear dwarfing rootstock.</title>
        <authorList>
            <person name="Wang F."/>
            <person name="Wang J."/>
            <person name="Li S."/>
            <person name="Zhang Y."/>
            <person name="Fang M."/>
            <person name="Ma L."/>
            <person name="Zhao Y."/>
            <person name="Jiang S."/>
        </authorList>
    </citation>
    <scope>NUCLEOTIDE SEQUENCE [LARGE SCALE GENOMIC DNA]</scope>
</reference>
<dbReference type="InterPro" id="IPR052415">
    <property type="entry name" value="Diphthine_MTase"/>
</dbReference>
<dbReference type="PANTHER" id="PTHR46042">
    <property type="entry name" value="DIPHTHINE METHYLTRANSFERASE"/>
    <property type="match status" value="1"/>
</dbReference>